<evidence type="ECO:0000313" key="2">
    <source>
        <dbReference type="EMBL" id="UQC86157.1"/>
    </source>
</evidence>
<sequence>MQPPWYIGLSSLTQDKSSLHLHGRRKPQPHQPQQQECELFLLHLHCEPRGQSSQALLAFPVEAMRIHSLLAPHPAGLEQRRPGNAAGRWTSTNDEIADATNTKERAAYKTWASFHFFFPVADFLHGNLLDNFYMRQPMLFDGVSFCSDPRTVLALGHPFAPPTVQNTRASSQRDQQVMRQSMLFAHGGLGIRGLRLSPPNSSRQPASMTVTEDAGRTRQKALISASHGCLAFLGTPVREMVTPGLPVTLAEALINCSSTDTAVVNPESPSGQNGPSLRNLVKVLSPRLIDTLALRQLRHASPCPGRTAVRFNKEPKPRDLGIVRRCAASTLSANCPSDAQWWAKAVVGLAAFAQHPVAASTTRMTVNVGIFFALRNEIIGRTRVEGGGRMKETLLSHWSLPRRAMWPGLTQRCCGLGLVQSPVQLLSTRLLEPIDGTVPYRSRRSASSRTQTWNLSLNCTPQKEHRYHRGINISLPAVVTISATHQRSYEDSSGTKEKNCRSMYIMSVEGISLDASPRFGMSQPHVVATNHQGAFAILPGRECIFSLIRTRIPASLFLRLLNRTYCEEAISLPFSHPSVAFPSFWRGLGTDLRPSISDFVHTTDRPALSASSNSYFLMPKPRKLKGPGITRRGTYAPTLRHQEPANSHLFAQNELASPFELIYHCFRLWYPTGYDIVASSRGALNGNIDASFLHQSGEQASRFLHSRNVECRLQLAKVARRNLARHEPWNMELIDSAICHGLNLRPQMVWGPDDTMVTPSPNFSSP</sequence>
<evidence type="ECO:0000313" key="3">
    <source>
        <dbReference type="Proteomes" id="UP000830671"/>
    </source>
</evidence>
<dbReference type="KEGG" id="clup:CLUP02_11657"/>
<keyword evidence="3" id="KW-1185">Reference proteome</keyword>
<feature type="region of interest" description="Disordered" evidence="1">
    <location>
        <begin position="75"/>
        <end position="95"/>
    </location>
</feature>
<protein>
    <submittedName>
        <fullName evidence="2">Uncharacterized protein</fullName>
    </submittedName>
</protein>
<dbReference type="RefSeq" id="XP_049147769.1">
    <property type="nucleotide sequence ID" value="XM_049290624.1"/>
</dbReference>
<dbReference type="Proteomes" id="UP000830671">
    <property type="component" value="Chromosome 6"/>
</dbReference>
<evidence type="ECO:0000256" key="1">
    <source>
        <dbReference type="SAM" id="MobiDB-lite"/>
    </source>
</evidence>
<dbReference type="EMBL" id="CP019478">
    <property type="protein sequence ID" value="UQC86157.1"/>
    <property type="molecule type" value="Genomic_DNA"/>
</dbReference>
<name>A0A9Q8SZ36_9PEZI</name>
<gene>
    <name evidence="2" type="ORF">CLUP02_11657</name>
</gene>
<dbReference type="AlphaFoldDB" id="A0A9Q8SZ36"/>
<dbReference type="GeneID" id="73345634"/>
<accession>A0A9Q8SZ36</accession>
<organism evidence="2 3">
    <name type="scientific">Colletotrichum lupini</name>
    <dbReference type="NCBI Taxonomy" id="145971"/>
    <lineage>
        <taxon>Eukaryota</taxon>
        <taxon>Fungi</taxon>
        <taxon>Dikarya</taxon>
        <taxon>Ascomycota</taxon>
        <taxon>Pezizomycotina</taxon>
        <taxon>Sordariomycetes</taxon>
        <taxon>Hypocreomycetidae</taxon>
        <taxon>Glomerellales</taxon>
        <taxon>Glomerellaceae</taxon>
        <taxon>Colletotrichum</taxon>
        <taxon>Colletotrichum acutatum species complex</taxon>
    </lineage>
</organism>
<proteinExistence type="predicted"/>
<reference evidence="2" key="1">
    <citation type="journal article" date="2021" name="Mol. Plant Microbe Interact.">
        <title>Complete Genome Sequence of the Plant-Pathogenic Fungus Colletotrichum lupini.</title>
        <authorList>
            <person name="Baroncelli R."/>
            <person name="Pensec F."/>
            <person name="Da Lio D."/>
            <person name="Boufleur T."/>
            <person name="Vicente I."/>
            <person name="Sarrocco S."/>
            <person name="Picot A."/>
            <person name="Baraldi E."/>
            <person name="Sukno S."/>
            <person name="Thon M."/>
            <person name="Le Floch G."/>
        </authorList>
    </citation>
    <scope>NUCLEOTIDE SEQUENCE</scope>
    <source>
        <strain evidence="2">IMI 504893</strain>
    </source>
</reference>